<sequence>MQRLASAYCLYAPPRHLSHPIAVYICSSRQTTTVYHTIAVIAVITTAPNFALPLLSRPCFMTAIGR</sequence>
<proteinExistence type="predicted"/>
<dbReference type="AlphaFoldDB" id="A0A0D2MDD0"/>
<protein>
    <submittedName>
        <fullName evidence="1">Uncharacterized protein</fullName>
    </submittedName>
</protein>
<dbReference type="Proteomes" id="UP000054270">
    <property type="component" value="Unassembled WGS sequence"/>
</dbReference>
<gene>
    <name evidence="1" type="ORF">HYPSUDRAFT_41909</name>
</gene>
<keyword evidence="2" id="KW-1185">Reference proteome</keyword>
<accession>A0A0D2MDD0</accession>
<evidence type="ECO:0000313" key="1">
    <source>
        <dbReference type="EMBL" id="KJA21538.1"/>
    </source>
</evidence>
<name>A0A0D2MDD0_HYPSF</name>
<evidence type="ECO:0000313" key="2">
    <source>
        <dbReference type="Proteomes" id="UP000054270"/>
    </source>
</evidence>
<dbReference type="EMBL" id="KN817557">
    <property type="protein sequence ID" value="KJA21538.1"/>
    <property type="molecule type" value="Genomic_DNA"/>
</dbReference>
<organism evidence="1 2">
    <name type="scientific">Hypholoma sublateritium (strain FD-334 SS-4)</name>
    <dbReference type="NCBI Taxonomy" id="945553"/>
    <lineage>
        <taxon>Eukaryota</taxon>
        <taxon>Fungi</taxon>
        <taxon>Dikarya</taxon>
        <taxon>Basidiomycota</taxon>
        <taxon>Agaricomycotina</taxon>
        <taxon>Agaricomycetes</taxon>
        <taxon>Agaricomycetidae</taxon>
        <taxon>Agaricales</taxon>
        <taxon>Agaricineae</taxon>
        <taxon>Strophariaceae</taxon>
        <taxon>Hypholoma</taxon>
    </lineage>
</organism>
<reference evidence="2" key="1">
    <citation type="submission" date="2014-04" db="EMBL/GenBank/DDBJ databases">
        <title>Evolutionary Origins and Diversification of the Mycorrhizal Mutualists.</title>
        <authorList>
            <consortium name="DOE Joint Genome Institute"/>
            <consortium name="Mycorrhizal Genomics Consortium"/>
            <person name="Kohler A."/>
            <person name="Kuo A."/>
            <person name="Nagy L.G."/>
            <person name="Floudas D."/>
            <person name="Copeland A."/>
            <person name="Barry K.W."/>
            <person name="Cichocki N."/>
            <person name="Veneault-Fourrey C."/>
            <person name="LaButti K."/>
            <person name="Lindquist E.A."/>
            <person name="Lipzen A."/>
            <person name="Lundell T."/>
            <person name="Morin E."/>
            <person name="Murat C."/>
            <person name="Riley R."/>
            <person name="Ohm R."/>
            <person name="Sun H."/>
            <person name="Tunlid A."/>
            <person name="Henrissat B."/>
            <person name="Grigoriev I.V."/>
            <person name="Hibbett D.S."/>
            <person name="Martin F."/>
        </authorList>
    </citation>
    <scope>NUCLEOTIDE SEQUENCE [LARGE SCALE GENOMIC DNA]</scope>
    <source>
        <strain evidence="2">FD-334 SS-4</strain>
    </source>
</reference>